<dbReference type="Gene3D" id="3.40.50.1820">
    <property type="entry name" value="alpha/beta hydrolase"/>
    <property type="match status" value="1"/>
</dbReference>
<dbReference type="InterPro" id="IPR050300">
    <property type="entry name" value="GDXG_lipolytic_enzyme"/>
</dbReference>
<dbReference type="PANTHER" id="PTHR48081">
    <property type="entry name" value="AB HYDROLASE SUPERFAMILY PROTEIN C4A8.06C"/>
    <property type="match status" value="1"/>
</dbReference>
<name>A0A2S6HSG8_9FIRM</name>
<proteinExistence type="predicted"/>
<comment type="caution">
    <text evidence="3">The sequence shown here is derived from an EMBL/GenBank/DDBJ whole genome shotgun (WGS) entry which is preliminary data.</text>
</comment>
<evidence type="ECO:0000313" key="4">
    <source>
        <dbReference type="Proteomes" id="UP000237749"/>
    </source>
</evidence>
<sequence length="309" mass="34381">MEVKTWTYDEFPDFTEEIEDAVRLTTSGNEVGVSYHHDVKYAEVNGISLHLQILNPFTRNDPDKVYPCIVYVQGSAWMEQDVYGSCTLLGKLAAKGYVIAVVQYRHSGIAAFPAQVQDARNAIRYIRIHAGDYHIDQDNIFVGGSSSGGQVAMFCGIVKEGDEMDATLYPGVSAEVKGILDYYGAVSMLEEDGFPSTLNHHLPDSPEGMVMGHSNLRERTELREKATVECYITHKLDIPPVIIFHGTKDRTVNVSQSVSLYKKLKACGKNVRLYLLEGADHGGAEFWTEEVCNIVDNFIKTLSWPVPGH</sequence>
<dbReference type="AlphaFoldDB" id="A0A2S6HSG8"/>
<dbReference type="InterPro" id="IPR029058">
    <property type="entry name" value="AB_hydrolase_fold"/>
</dbReference>
<dbReference type="PANTHER" id="PTHR48081:SF13">
    <property type="entry name" value="ALPHA_BETA HYDROLASE"/>
    <property type="match status" value="1"/>
</dbReference>
<dbReference type="Proteomes" id="UP000237749">
    <property type="component" value="Unassembled WGS sequence"/>
</dbReference>
<dbReference type="Pfam" id="PF20434">
    <property type="entry name" value="BD-FAE"/>
    <property type="match status" value="1"/>
</dbReference>
<dbReference type="EMBL" id="PTJA01000006">
    <property type="protein sequence ID" value="PPK80549.1"/>
    <property type="molecule type" value="Genomic_DNA"/>
</dbReference>
<dbReference type="OrthoDB" id="9777975at2"/>
<accession>A0A2S6HSG8</accession>
<dbReference type="RefSeq" id="WP_104437247.1">
    <property type="nucleotide sequence ID" value="NZ_PTJA01000006.1"/>
</dbReference>
<protein>
    <submittedName>
        <fullName evidence="3">Acetyl esterase/lipase</fullName>
    </submittedName>
</protein>
<reference evidence="3 4" key="1">
    <citation type="submission" date="2018-02" db="EMBL/GenBank/DDBJ databases">
        <title>Genomic Encyclopedia of Archaeal and Bacterial Type Strains, Phase II (KMG-II): from individual species to whole genera.</title>
        <authorList>
            <person name="Goeker M."/>
        </authorList>
    </citation>
    <scope>NUCLEOTIDE SEQUENCE [LARGE SCALE GENOMIC DNA]</scope>
    <source>
        <strain evidence="3 4">DSM 3808</strain>
    </source>
</reference>
<evidence type="ECO:0000313" key="3">
    <source>
        <dbReference type="EMBL" id="PPK80549.1"/>
    </source>
</evidence>
<organism evidence="3 4">
    <name type="scientific">Lacrimispora xylanisolvens</name>
    <dbReference type="NCBI Taxonomy" id="384636"/>
    <lineage>
        <taxon>Bacteria</taxon>
        <taxon>Bacillati</taxon>
        <taxon>Bacillota</taxon>
        <taxon>Clostridia</taxon>
        <taxon>Lachnospirales</taxon>
        <taxon>Lachnospiraceae</taxon>
        <taxon>Lacrimispora</taxon>
    </lineage>
</organism>
<gene>
    <name evidence="3" type="ORF">BXY41_106139</name>
</gene>
<evidence type="ECO:0000259" key="2">
    <source>
        <dbReference type="Pfam" id="PF20434"/>
    </source>
</evidence>
<evidence type="ECO:0000256" key="1">
    <source>
        <dbReference type="ARBA" id="ARBA00022801"/>
    </source>
</evidence>
<dbReference type="InterPro" id="IPR049492">
    <property type="entry name" value="BD-FAE-like_dom"/>
</dbReference>
<feature type="domain" description="BD-FAE-like" evidence="2">
    <location>
        <begin position="62"/>
        <end position="264"/>
    </location>
</feature>
<keyword evidence="1" id="KW-0378">Hydrolase</keyword>
<dbReference type="GO" id="GO:0016787">
    <property type="term" value="F:hydrolase activity"/>
    <property type="evidence" value="ECO:0007669"/>
    <property type="project" value="UniProtKB-KW"/>
</dbReference>
<dbReference type="SUPFAM" id="SSF53474">
    <property type="entry name" value="alpha/beta-Hydrolases"/>
    <property type="match status" value="1"/>
</dbReference>
<keyword evidence="4" id="KW-1185">Reference proteome</keyword>